<keyword evidence="10" id="KW-0406">Ion transport</keyword>
<evidence type="ECO:0000256" key="22">
    <source>
        <dbReference type="SAM" id="MobiDB-lite"/>
    </source>
</evidence>
<evidence type="ECO:0000256" key="5">
    <source>
        <dbReference type="ARBA" id="ARBA00022692"/>
    </source>
</evidence>
<evidence type="ECO:0000256" key="11">
    <source>
        <dbReference type="ARBA" id="ARBA00023136"/>
    </source>
</evidence>
<keyword evidence="7" id="KW-0769">Symport</keyword>
<proteinExistence type="inferred from homology"/>
<evidence type="ECO:0000256" key="16">
    <source>
        <dbReference type="ARBA" id="ARBA00036976"/>
    </source>
</evidence>
<gene>
    <name evidence="24" type="ORF">llap_14374</name>
</gene>
<comment type="catalytic activity">
    <reaction evidence="16">
        <text>D-xylose(out) + 2 Na(+)(out) = D-xylose(in) + 2 Na(+)(in)</text>
        <dbReference type="Rhea" id="RHEA:73367"/>
        <dbReference type="ChEBI" id="CHEBI:29101"/>
        <dbReference type="ChEBI" id="CHEBI:53455"/>
    </reaction>
</comment>
<organism evidence="24 25">
    <name type="scientific">Limosa lapponica baueri</name>
    <dbReference type="NCBI Taxonomy" id="1758121"/>
    <lineage>
        <taxon>Eukaryota</taxon>
        <taxon>Metazoa</taxon>
        <taxon>Chordata</taxon>
        <taxon>Craniata</taxon>
        <taxon>Vertebrata</taxon>
        <taxon>Euteleostomi</taxon>
        <taxon>Archelosauria</taxon>
        <taxon>Archosauria</taxon>
        <taxon>Dinosauria</taxon>
        <taxon>Saurischia</taxon>
        <taxon>Theropoda</taxon>
        <taxon>Coelurosauria</taxon>
        <taxon>Aves</taxon>
        <taxon>Neognathae</taxon>
        <taxon>Neoaves</taxon>
        <taxon>Charadriiformes</taxon>
        <taxon>Scolopacidae</taxon>
        <taxon>Limosa</taxon>
    </lineage>
</organism>
<dbReference type="PANTHER" id="PTHR11819:SF171">
    <property type="entry name" value="SODIUM_MYO-INOSITOL COTRANSPORTER 2"/>
    <property type="match status" value="1"/>
</dbReference>
<dbReference type="Pfam" id="PF00474">
    <property type="entry name" value="SSF"/>
    <property type="match status" value="2"/>
</dbReference>
<evidence type="ECO:0000256" key="15">
    <source>
        <dbReference type="ARBA" id="ARBA00036849"/>
    </source>
</evidence>
<evidence type="ECO:0000256" key="1">
    <source>
        <dbReference type="ARBA" id="ARBA00004424"/>
    </source>
</evidence>
<evidence type="ECO:0000256" key="4">
    <source>
        <dbReference type="ARBA" id="ARBA00022475"/>
    </source>
</evidence>
<keyword evidence="3" id="KW-0813">Transport</keyword>
<reference evidence="25" key="2">
    <citation type="submission" date="2017-12" db="EMBL/GenBank/DDBJ databases">
        <title>Genome sequence of the Bar-tailed Godwit (Limosa lapponica baueri).</title>
        <authorList>
            <person name="Lima N.C.B."/>
            <person name="Parody-Merino A.M."/>
            <person name="Battley P.F."/>
            <person name="Fidler A.E."/>
            <person name="Prosdocimi F."/>
        </authorList>
    </citation>
    <scope>NUCLEOTIDE SEQUENCE [LARGE SCALE GENOMIC DNA]</scope>
</reference>
<evidence type="ECO:0000256" key="12">
    <source>
        <dbReference type="ARBA" id="ARBA00023201"/>
    </source>
</evidence>
<dbReference type="NCBIfam" id="TIGR00813">
    <property type="entry name" value="sss"/>
    <property type="match status" value="1"/>
</dbReference>
<name>A0A2I0TNL4_LIMLA</name>
<evidence type="ECO:0000313" key="24">
    <source>
        <dbReference type="EMBL" id="PKU35323.1"/>
    </source>
</evidence>
<keyword evidence="5 23" id="KW-0812">Transmembrane</keyword>
<evidence type="ECO:0000256" key="7">
    <source>
        <dbReference type="ARBA" id="ARBA00022847"/>
    </source>
</evidence>
<dbReference type="AlphaFoldDB" id="A0A2I0TNL4"/>
<evidence type="ECO:0000256" key="17">
    <source>
        <dbReference type="ARBA" id="ARBA00039861"/>
    </source>
</evidence>
<protein>
    <recommendedName>
        <fullName evidence="17">Sodium/myo-inositol cotransporter 2</fullName>
    </recommendedName>
    <alternativeName>
        <fullName evidence="19">Sodium/myo-inositol transporter 2</fullName>
    </alternativeName>
    <alternativeName>
        <fullName evidence="18">Solute carrier family 5 member 11</fullName>
    </alternativeName>
</protein>
<dbReference type="OrthoDB" id="6132759at2759"/>
<dbReference type="GO" id="GO:0005412">
    <property type="term" value="F:D-glucose:sodium symporter activity"/>
    <property type="evidence" value="ECO:0007669"/>
    <property type="project" value="TreeGrafter"/>
</dbReference>
<feature type="transmembrane region" description="Helical" evidence="23">
    <location>
        <begin position="522"/>
        <end position="544"/>
    </location>
</feature>
<keyword evidence="8 23" id="KW-1133">Transmembrane helix</keyword>
<dbReference type="InterPro" id="IPR038377">
    <property type="entry name" value="Na/Glc_symporter_sf"/>
</dbReference>
<dbReference type="Gene3D" id="1.20.1730.10">
    <property type="entry name" value="Sodium/glucose cotransporter"/>
    <property type="match status" value="1"/>
</dbReference>
<dbReference type="InterPro" id="IPR001734">
    <property type="entry name" value="Na/solute_symporter"/>
</dbReference>
<evidence type="ECO:0000256" key="3">
    <source>
        <dbReference type="ARBA" id="ARBA00022448"/>
    </source>
</evidence>
<feature type="transmembrane region" description="Helical" evidence="23">
    <location>
        <begin position="674"/>
        <end position="693"/>
    </location>
</feature>
<comment type="catalytic activity">
    <reaction evidence="13">
        <text>myo-inositol(out) + 2 Na(+)(out) = myo-inositol(in) + 2 Na(+)(in)</text>
        <dbReference type="Rhea" id="RHEA:72987"/>
        <dbReference type="ChEBI" id="CHEBI:17268"/>
        <dbReference type="ChEBI" id="CHEBI:29101"/>
    </reaction>
</comment>
<sequence length="694" mass="76316">MLPQPRRQEDEDQQTPGPTVLATPGLDPELSRLRSSAEAGECWLCPSLEKPSGLSRVGASLFASNVGSGHFIGLAGSGAASGIAATAYEWNGMFCVLVLAWLFLPIYIAAGVTTMPEYLQKRFGGKRIQMFLAILYLFIYIFTKISLGLCFGAFPCISRRSTYTGLWLFSDKMVTHFDPKHEKFQPESHAQDLAELPPSTARHGAPLMLPVKNLCKVRDATTEQAQFPPVCCFSALLGGLAAVIYTDALQTFIMLIGAVTLMVFSFVEVGGLEGLQAKYFDAIPSTRKENSTCGLPREDAFHIFRDPINSDLPWPGVLVGMTIPSLWYWCTDQVIVQRSLAAKSLSHAKGGSLMTSYLKILPLFMMVMPGMISRILFPDLVACADAEICRKICGNPSGCSDIAYPKLVIELLPVGLRGLMMSVMIAALMSSLTSIFNSASTIFTMDLWKHFRPRCSEWELMIVGRVFVLLLTVVSILWIPLVQAGQGGQLFIYIQSISSYLQPPVAMVFILGCFWKRANEKGAFWGLVIGLLLGVIRLVLDFIYPEPHYRVPDETRPNMPVVAIASVISRLTWFTRGDLPVKKDLAVSPSPDAAKGVCEAERPALQIDISIASENSSNDNKCTTNTKGNSKLMTTLLWLCGMERKQENAENVAPTKPEPLPMASLEEKPLVKHVLNINLLLCICAGLFLWAYFA</sequence>
<feature type="transmembrane region" description="Helical" evidence="23">
    <location>
        <begin position="460"/>
        <end position="479"/>
    </location>
</feature>
<dbReference type="GO" id="GO:0006915">
    <property type="term" value="P:apoptotic process"/>
    <property type="evidence" value="ECO:0007669"/>
    <property type="project" value="UniProtKB-KW"/>
</dbReference>
<evidence type="ECO:0000256" key="23">
    <source>
        <dbReference type="SAM" id="Phobius"/>
    </source>
</evidence>
<feature type="transmembrane region" description="Helical" evidence="23">
    <location>
        <begin position="491"/>
        <end position="515"/>
    </location>
</feature>
<comment type="function">
    <text evidence="20">Involved in the sodium-dependent cotransport of myo-inositol (MI) with a Na(+):MI stoichiometry of 2:1. Exclusively responsible for apical MI transport and absorption in intestine. Can also transport D-chiro-inositol (DCI) but not L-fucose. Exhibits stereospecific cotransport of both D-glucose and D-xylose. May induce apoptosis through the TNF-alpha, PDCD1 pathway. May play a role in the regulation of MI concentration in serum, involving reabsorption in at least the proximal tubule of the kidney.</text>
</comment>
<feature type="transmembrane region" description="Helical" evidence="23">
    <location>
        <begin position="227"/>
        <end position="245"/>
    </location>
</feature>
<feature type="transmembrane region" description="Helical" evidence="23">
    <location>
        <begin position="351"/>
        <end position="372"/>
    </location>
</feature>
<reference evidence="25" key="1">
    <citation type="submission" date="2017-11" db="EMBL/GenBank/DDBJ databases">
        <authorList>
            <person name="Lima N.C."/>
            <person name="Parody-Merino A.M."/>
            <person name="Battley P.F."/>
            <person name="Fidler A.E."/>
            <person name="Prosdocimi F."/>
        </authorList>
    </citation>
    <scope>NUCLEOTIDE SEQUENCE [LARGE SCALE GENOMIC DNA]</scope>
</reference>
<evidence type="ECO:0000256" key="21">
    <source>
        <dbReference type="RuleBase" id="RU362091"/>
    </source>
</evidence>
<comment type="catalytic activity">
    <reaction evidence="14">
        <text>D-glucose(out) + 2 Na(+)(out) = D-glucose(in) + 2 Na(+)(in)</text>
        <dbReference type="Rhea" id="RHEA:70495"/>
        <dbReference type="ChEBI" id="CHEBI:4167"/>
        <dbReference type="ChEBI" id="CHEBI:29101"/>
    </reaction>
</comment>
<evidence type="ECO:0000256" key="18">
    <source>
        <dbReference type="ARBA" id="ARBA00042834"/>
    </source>
</evidence>
<feature type="transmembrane region" description="Helical" evidence="23">
    <location>
        <begin position="556"/>
        <end position="573"/>
    </location>
</feature>
<evidence type="ECO:0000256" key="20">
    <source>
        <dbReference type="ARBA" id="ARBA00045715"/>
    </source>
</evidence>
<dbReference type="EMBL" id="KZ508338">
    <property type="protein sequence ID" value="PKU35323.1"/>
    <property type="molecule type" value="Genomic_DNA"/>
</dbReference>
<feature type="transmembrane region" description="Helical" evidence="23">
    <location>
        <begin position="252"/>
        <end position="272"/>
    </location>
</feature>
<evidence type="ECO:0000256" key="13">
    <source>
        <dbReference type="ARBA" id="ARBA00036654"/>
    </source>
</evidence>
<feature type="transmembrane region" description="Helical" evidence="23">
    <location>
        <begin position="90"/>
        <end position="110"/>
    </location>
</feature>
<keyword evidence="12" id="KW-0739">Sodium transport</keyword>
<keyword evidence="4" id="KW-1003">Cell membrane</keyword>
<evidence type="ECO:0000256" key="19">
    <source>
        <dbReference type="ARBA" id="ARBA00043206"/>
    </source>
</evidence>
<keyword evidence="9" id="KW-0915">Sodium</keyword>
<keyword evidence="25" id="KW-1185">Reference proteome</keyword>
<dbReference type="PANTHER" id="PTHR11819">
    <property type="entry name" value="SOLUTE CARRIER FAMILY 5"/>
    <property type="match status" value="1"/>
</dbReference>
<feature type="transmembrane region" description="Helical" evidence="23">
    <location>
        <begin position="419"/>
        <end position="439"/>
    </location>
</feature>
<dbReference type="GO" id="GO:0016324">
    <property type="term" value="C:apical plasma membrane"/>
    <property type="evidence" value="ECO:0007669"/>
    <property type="project" value="UniProtKB-SubCell"/>
</dbReference>
<comment type="similarity">
    <text evidence="2 21">Belongs to the sodium:solute symporter (SSF) (TC 2.A.21) family.</text>
</comment>
<keyword evidence="11 23" id="KW-0472">Membrane</keyword>
<accession>A0A2I0TNL4</accession>
<dbReference type="Proteomes" id="UP000233556">
    <property type="component" value="Unassembled WGS sequence"/>
</dbReference>
<evidence type="ECO:0000256" key="14">
    <source>
        <dbReference type="ARBA" id="ARBA00036672"/>
    </source>
</evidence>
<feature type="transmembrane region" description="Helical" evidence="23">
    <location>
        <begin position="131"/>
        <end position="154"/>
    </location>
</feature>
<keyword evidence="6" id="KW-0053">Apoptosis</keyword>
<evidence type="ECO:0000256" key="2">
    <source>
        <dbReference type="ARBA" id="ARBA00006434"/>
    </source>
</evidence>
<evidence type="ECO:0000256" key="10">
    <source>
        <dbReference type="ARBA" id="ARBA00023065"/>
    </source>
</evidence>
<evidence type="ECO:0000313" key="25">
    <source>
        <dbReference type="Proteomes" id="UP000233556"/>
    </source>
</evidence>
<evidence type="ECO:0000256" key="9">
    <source>
        <dbReference type="ARBA" id="ARBA00023053"/>
    </source>
</evidence>
<comment type="subcellular location">
    <subcellularLocation>
        <location evidence="1">Apical cell membrane</location>
        <topology evidence="1">Multi-pass membrane protein</topology>
    </subcellularLocation>
</comment>
<dbReference type="PROSITE" id="PS50283">
    <property type="entry name" value="NA_SOLUT_SYMP_3"/>
    <property type="match status" value="1"/>
</dbReference>
<comment type="catalytic activity">
    <reaction evidence="15">
        <text>1D-chiro-inositol(out) + 2 Na(+)(out) = 1D-chiro-inositol(in) + 2 Na(+)(in)</text>
        <dbReference type="Rhea" id="RHEA:73315"/>
        <dbReference type="ChEBI" id="CHEBI:27372"/>
        <dbReference type="ChEBI" id="CHEBI:29101"/>
    </reaction>
</comment>
<evidence type="ECO:0000256" key="8">
    <source>
        <dbReference type="ARBA" id="ARBA00022989"/>
    </source>
</evidence>
<evidence type="ECO:0000256" key="6">
    <source>
        <dbReference type="ARBA" id="ARBA00022703"/>
    </source>
</evidence>
<feature type="region of interest" description="Disordered" evidence="22">
    <location>
        <begin position="1"/>
        <end position="26"/>
    </location>
</feature>